<evidence type="ECO:0000256" key="7">
    <source>
        <dbReference type="ARBA" id="ARBA00023136"/>
    </source>
</evidence>
<comment type="caution">
    <text evidence="9">The sequence shown here is derived from an EMBL/GenBank/DDBJ whole genome shotgun (WGS) entry which is preliminary data.</text>
</comment>
<keyword evidence="6 9" id="KW-0067">ATP-binding</keyword>
<dbReference type="RefSeq" id="WP_345416868.1">
    <property type="nucleotide sequence ID" value="NZ_BAABGT010000032.1"/>
</dbReference>
<evidence type="ECO:0000256" key="4">
    <source>
        <dbReference type="ARBA" id="ARBA00022475"/>
    </source>
</evidence>
<protein>
    <submittedName>
        <fullName evidence="9">ABC transporter ATP-binding protein</fullName>
    </submittedName>
</protein>
<dbReference type="Proteomes" id="UP001501598">
    <property type="component" value="Unassembled WGS sequence"/>
</dbReference>
<dbReference type="GO" id="GO:0005524">
    <property type="term" value="F:ATP binding"/>
    <property type="evidence" value="ECO:0007669"/>
    <property type="project" value="UniProtKB-KW"/>
</dbReference>
<dbReference type="PANTHER" id="PTHR43297:SF2">
    <property type="entry name" value="DIPEPTIDE TRANSPORT ATP-BINDING PROTEIN DPPD"/>
    <property type="match status" value="1"/>
</dbReference>
<reference evidence="10" key="1">
    <citation type="journal article" date="2019" name="Int. J. Syst. Evol. Microbiol.">
        <title>The Global Catalogue of Microorganisms (GCM) 10K type strain sequencing project: providing services to taxonomists for standard genome sequencing and annotation.</title>
        <authorList>
            <consortium name="The Broad Institute Genomics Platform"/>
            <consortium name="The Broad Institute Genome Sequencing Center for Infectious Disease"/>
            <person name="Wu L."/>
            <person name="Ma J."/>
        </authorList>
    </citation>
    <scope>NUCLEOTIDE SEQUENCE [LARGE SCALE GENOMIC DNA]</scope>
    <source>
        <strain evidence="10">JCM 17906</strain>
    </source>
</reference>
<name>A0ABP8RRA1_9PSEU</name>
<evidence type="ECO:0000259" key="8">
    <source>
        <dbReference type="PROSITE" id="PS50893"/>
    </source>
</evidence>
<keyword evidence="7" id="KW-0472">Membrane</keyword>
<dbReference type="PROSITE" id="PS00211">
    <property type="entry name" value="ABC_TRANSPORTER_1"/>
    <property type="match status" value="1"/>
</dbReference>
<evidence type="ECO:0000256" key="5">
    <source>
        <dbReference type="ARBA" id="ARBA00022741"/>
    </source>
</evidence>
<sequence>MTEDPKRLGGPEPLLDVRGLSVTYPSATGESAAVLDATLRVAAGEQVALVGESGSGKTSLAMAVAGFLPASARVTAETLSFAGTALDRAGGAGVPHRTPGMAVVFQDAMTSLDPVWSVGSQLRAVIRSATRCSRSEATDAARSWLVRVGLTDTRRVLRSRPYELSGGMRQRAMLALALAAGPRLLIADEPTSALDASLSRAVMELLRDLAAETGTSLLIVSHDIRLCQEFSDRMIVMYRGAIVDEGPSAQLEATATHDYTRGLLRCVPDLDARHADRLPTLDSVRTETAALAGRGVA</sequence>
<dbReference type="EMBL" id="BAABGT010000032">
    <property type="protein sequence ID" value="GAA4545938.1"/>
    <property type="molecule type" value="Genomic_DNA"/>
</dbReference>
<comment type="subcellular location">
    <subcellularLocation>
        <location evidence="1">Cell membrane</location>
        <topology evidence="1">Peripheral membrane protein</topology>
    </subcellularLocation>
</comment>
<dbReference type="InterPro" id="IPR017871">
    <property type="entry name" value="ABC_transporter-like_CS"/>
</dbReference>
<dbReference type="SUPFAM" id="SSF52540">
    <property type="entry name" value="P-loop containing nucleoside triphosphate hydrolases"/>
    <property type="match status" value="1"/>
</dbReference>
<evidence type="ECO:0000313" key="10">
    <source>
        <dbReference type="Proteomes" id="UP001501598"/>
    </source>
</evidence>
<keyword evidence="5" id="KW-0547">Nucleotide-binding</keyword>
<accession>A0ABP8RRA1</accession>
<dbReference type="InterPro" id="IPR050388">
    <property type="entry name" value="ABC_Ni/Peptide_Import"/>
</dbReference>
<dbReference type="PANTHER" id="PTHR43297">
    <property type="entry name" value="OLIGOPEPTIDE TRANSPORT ATP-BINDING PROTEIN APPD"/>
    <property type="match status" value="1"/>
</dbReference>
<dbReference type="PROSITE" id="PS50893">
    <property type="entry name" value="ABC_TRANSPORTER_2"/>
    <property type="match status" value="1"/>
</dbReference>
<dbReference type="Gene3D" id="3.40.50.300">
    <property type="entry name" value="P-loop containing nucleotide triphosphate hydrolases"/>
    <property type="match status" value="1"/>
</dbReference>
<dbReference type="SMART" id="SM00382">
    <property type="entry name" value="AAA"/>
    <property type="match status" value="1"/>
</dbReference>
<dbReference type="InterPro" id="IPR003439">
    <property type="entry name" value="ABC_transporter-like_ATP-bd"/>
</dbReference>
<evidence type="ECO:0000256" key="3">
    <source>
        <dbReference type="ARBA" id="ARBA00022448"/>
    </source>
</evidence>
<keyword evidence="10" id="KW-1185">Reference proteome</keyword>
<gene>
    <name evidence="9" type="ORF">GCM10023175_26840</name>
</gene>
<dbReference type="CDD" id="cd03257">
    <property type="entry name" value="ABC_NikE_OppD_transporters"/>
    <property type="match status" value="1"/>
</dbReference>
<keyword evidence="3" id="KW-0813">Transport</keyword>
<comment type="similarity">
    <text evidence="2">Belongs to the ABC transporter superfamily.</text>
</comment>
<keyword evidence="4" id="KW-1003">Cell membrane</keyword>
<dbReference type="Pfam" id="PF00005">
    <property type="entry name" value="ABC_tran"/>
    <property type="match status" value="1"/>
</dbReference>
<proteinExistence type="inferred from homology"/>
<evidence type="ECO:0000256" key="1">
    <source>
        <dbReference type="ARBA" id="ARBA00004202"/>
    </source>
</evidence>
<dbReference type="InterPro" id="IPR003593">
    <property type="entry name" value="AAA+_ATPase"/>
</dbReference>
<evidence type="ECO:0000313" key="9">
    <source>
        <dbReference type="EMBL" id="GAA4545938.1"/>
    </source>
</evidence>
<feature type="domain" description="ABC transporter" evidence="8">
    <location>
        <begin position="17"/>
        <end position="264"/>
    </location>
</feature>
<evidence type="ECO:0000256" key="6">
    <source>
        <dbReference type="ARBA" id="ARBA00022840"/>
    </source>
</evidence>
<evidence type="ECO:0000256" key="2">
    <source>
        <dbReference type="ARBA" id="ARBA00005417"/>
    </source>
</evidence>
<organism evidence="9 10">
    <name type="scientific">Pseudonocardia xishanensis</name>
    <dbReference type="NCBI Taxonomy" id="630995"/>
    <lineage>
        <taxon>Bacteria</taxon>
        <taxon>Bacillati</taxon>
        <taxon>Actinomycetota</taxon>
        <taxon>Actinomycetes</taxon>
        <taxon>Pseudonocardiales</taxon>
        <taxon>Pseudonocardiaceae</taxon>
        <taxon>Pseudonocardia</taxon>
    </lineage>
</organism>
<dbReference type="InterPro" id="IPR027417">
    <property type="entry name" value="P-loop_NTPase"/>
</dbReference>